<comment type="similarity">
    <text evidence="2">Belongs to the FIP1 family.</text>
</comment>
<evidence type="ECO:0000256" key="4">
    <source>
        <dbReference type="ARBA" id="ARBA00023242"/>
    </source>
</evidence>
<dbReference type="GO" id="GO:0006397">
    <property type="term" value="P:mRNA processing"/>
    <property type="evidence" value="ECO:0007669"/>
    <property type="project" value="UniProtKB-KW"/>
</dbReference>
<evidence type="ECO:0000256" key="3">
    <source>
        <dbReference type="ARBA" id="ARBA00022664"/>
    </source>
</evidence>
<proteinExistence type="inferred from homology"/>
<feature type="compositionally biased region" description="Low complexity" evidence="5">
    <location>
        <begin position="75"/>
        <end position="89"/>
    </location>
</feature>
<dbReference type="PANTHER" id="PTHR13484:SF0">
    <property type="entry name" value="PRE-MRNA 3'-END-PROCESSING FACTOR FIP1"/>
    <property type="match status" value="1"/>
</dbReference>
<dbReference type="Pfam" id="PF05182">
    <property type="entry name" value="Fip1"/>
    <property type="match status" value="1"/>
</dbReference>
<feature type="domain" description="Pre-mRNA polyadenylation factor Fip1" evidence="6">
    <location>
        <begin position="154"/>
        <end position="196"/>
    </location>
</feature>
<dbReference type="EMBL" id="LAFY01000449">
    <property type="protein sequence ID" value="KJX97835.1"/>
    <property type="molecule type" value="Genomic_DNA"/>
</dbReference>
<evidence type="ECO:0000313" key="8">
    <source>
        <dbReference type="Proteomes" id="UP000033647"/>
    </source>
</evidence>
<feature type="compositionally biased region" description="Low complexity" evidence="5">
    <location>
        <begin position="341"/>
        <end position="351"/>
    </location>
</feature>
<name>A0A0F4GNQ3_9PEZI</name>
<feature type="region of interest" description="Disordered" evidence="5">
    <location>
        <begin position="219"/>
        <end position="241"/>
    </location>
</feature>
<dbReference type="AlphaFoldDB" id="A0A0F4GNQ3"/>
<feature type="compositionally biased region" description="Gly residues" evidence="5">
    <location>
        <begin position="219"/>
        <end position="238"/>
    </location>
</feature>
<evidence type="ECO:0000313" key="7">
    <source>
        <dbReference type="EMBL" id="KJX97835.1"/>
    </source>
</evidence>
<evidence type="ECO:0000256" key="1">
    <source>
        <dbReference type="ARBA" id="ARBA00004123"/>
    </source>
</evidence>
<comment type="caution">
    <text evidence="7">The sequence shown here is derived from an EMBL/GenBank/DDBJ whole genome shotgun (WGS) entry which is preliminary data.</text>
</comment>
<organism evidence="7 8">
    <name type="scientific">Zymoseptoria brevis</name>
    <dbReference type="NCBI Taxonomy" id="1047168"/>
    <lineage>
        <taxon>Eukaryota</taxon>
        <taxon>Fungi</taxon>
        <taxon>Dikarya</taxon>
        <taxon>Ascomycota</taxon>
        <taxon>Pezizomycotina</taxon>
        <taxon>Dothideomycetes</taxon>
        <taxon>Dothideomycetidae</taxon>
        <taxon>Mycosphaerellales</taxon>
        <taxon>Mycosphaerellaceae</taxon>
        <taxon>Zymoseptoria</taxon>
    </lineage>
</organism>
<dbReference type="Proteomes" id="UP000033647">
    <property type="component" value="Unassembled WGS sequence"/>
</dbReference>
<evidence type="ECO:0000259" key="6">
    <source>
        <dbReference type="Pfam" id="PF05182"/>
    </source>
</evidence>
<feature type="region of interest" description="Disordered" evidence="5">
    <location>
        <begin position="272"/>
        <end position="368"/>
    </location>
</feature>
<keyword evidence="4" id="KW-0539">Nucleus</keyword>
<feature type="region of interest" description="Disordered" evidence="5">
    <location>
        <begin position="1"/>
        <end position="127"/>
    </location>
</feature>
<protein>
    <recommendedName>
        <fullName evidence="6">Pre-mRNA polyadenylation factor Fip1 domain-containing protein</fullName>
    </recommendedName>
</protein>
<dbReference type="InterPro" id="IPR007854">
    <property type="entry name" value="Fip1_dom"/>
</dbReference>
<reference evidence="7 8" key="1">
    <citation type="submission" date="2015-03" db="EMBL/GenBank/DDBJ databases">
        <title>RNA-seq based gene annotation and comparative genomics of four Zymoseptoria species reveal species-specific pathogenicity related genes and transposable element activity.</title>
        <authorList>
            <person name="Grandaubert J."/>
            <person name="Bhattacharyya A."/>
            <person name="Stukenbrock E.H."/>
        </authorList>
    </citation>
    <scope>NUCLEOTIDE SEQUENCE [LARGE SCALE GENOMIC DNA]</scope>
    <source>
        <strain evidence="7 8">Zb18110</strain>
    </source>
</reference>
<evidence type="ECO:0000256" key="5">
    <source>
        <dbReference type="SAM" id="MobiDB-lite"/>
    </source>
</evidence>
<dbReference type="InterPro" id="IPR051187">
    <property type="entry name" value="Pre-mRNA_3'-end_processing_reg"/>
</dbReference>
<feature type="compositionally biased region" description="Gly residues" evidence="5">
    <location>
        <begin position="272"/>
        <end position="302"/>
    </location>
</feature>
<feature type="compositionally biased region" description="Basic residues" evidence="5">
    <location>
        <begin position="359"/>
        <end position="368"/>
    </location>
</feature>
<feature type="compositionally biased region" description="Acidic residues" evidence="5">
    <location>
        <begin position="1"/>
        <end position="25"/>
    </location>
</feature>
<dbReference type="OrthoDB" id="1917198at2759"/>
<sequence>MEDDDDDFYGNGGGEEEVQDAMETEADSKDQKMESDSGSEEDSSDDDVQITLEKPDGAKAEPPPGSKAAREKAAALKTAAASTTSPSKPSKSKPQIKKNPSERRGSSAAPNTVKTTLTHNNKEGKDFPALRHSKVDVNDTPIWPANGKPITSIDIDADLAEHSKPWRLPGTDQTDFFNYGFDEYTWVQYSLRQQAMGNTISGLKAEDAQLKAMFGEMGGPGGGGGGGQGGGGGGGGMQGMPPGMPGMPTPEQMQEMMAQGLVPPEFAAMLGMGGGGGGMGQQQGGQFGQGGGGFGQGGGFGGNSASPNPQPGQGFQPPQGPSGGQQQQWMPPQGSENYSPQQLQMLQEQQMGGVGGGRGRGRGRRGGW</sequence>
<gene>
    <name evidence="7" type="ORF">TI39_contig457g00001</name>
</gene>
<accession>A0A0F4GNQ3</accession>
<dbReference type="STRING" id="1047168.A0A0F4GNQ3"/>
<keyword evidence="3" id="KW-0507">mRNA processing</keyword>
<feature type="compositionally biased region" description="Basic and acidic residues" evidence="5">
    <location>
        <begin position="26"/>
        <end position="35"/>
    </location>
</feature>
<dbReference type="GO" id="GO:0005847">
    <property type="term" value="C:mRNA cleavage and polyadenylation specificity factor complex"/>
    <property type="evidence" value="ECO:0007669"/>
    <property type="project" value="TreeGrafter"/>
</dbReference>
<feature type="compositionally biased region" description="Low complexity" evidence="5">
    <location>
        <begin position="324"/>
        <end position="334"/>
    </location>
</feature>
<feature type="compositionally biased region" description="Acidic residues" evidence="5">
    <location>
        <begin position="37"/>
        <end position="48"/>
    </location>
</feature>
<keyword evidence="8" id="KW-1185">Reference proteome</keyword>
<comment type="subcellular location">
    <subcellularLocation>
        <location evidence="1">Nucleus</location>
    </subcellularLocation>
</comment>
<feature type="compositionally biased region" description="Polar residues" evidence="5">
    <location>
        <begin position="108"/>
        <end position="119"/>
    </location>
</feature>
<evidence type="ECO:0000256" key="2">
    <source>
        <dbReference type="ARBA" id="ARBA00007459"/>
    </source>
</evidence>
<dbReference type="PANTHER" id="PTHR13484">
    <property type="entry name" value="FIP1-LIKE 1 PROTEIN"/>
    <property type="match status" value="1"/>
</dbReference>